<evidence type="ECO:0000313" key="7">
    <source>
        <dbReference type="Proteomes" id="UP000242525"/>
    </source>
</evidence>
<reference evidence="6" key="1">
    <citation type="submission" date="2014-03" db="EMBL/GenBank/DDBJ databases">
        <authorList>
            <person name="Casaregola S."/>
        </authorList>
    </citation>
    <scope>NUCLEOTIDE SEQUENCE [LARGE SCALE GENOMIC DNA]</scope>
    <source>
        <strain evidence="6">CLIB 918</strain>
    </source>
</reference>
<dbReference type="Gene3D" id="1.25.10.10">
    <property type="entry name" value="Leucine-rich Repeat Variant"/>
    <property type="match status" value="1"/>
</dbReference>
<keyword evidence="2" id="KW-0507">mRNA processing</keyword>
<feature type="region of interest" description="Disordered" evidence="4">
    <location>
        <begin position="299"/>
        <end position="333"/>
    </location>
</feature>
<dbReference type="GO" id="GO:0006397">
    <property type="term" value="P:mRNA processing"/>
    <property type="evidence" value="ECO:0007669"/>
    <property type="project" value="UniProtKB-KW"/>
</dbReference>
<dbReference type="Proteomes" id="UP000242525">
    <property type="component" value="Unassembled WGS sequence"/>
</dbReference>
<feature type="domain" description="Symplekin/Pta1 N-terminal" evidence="5">
    <location>
        <begin position="88"/>
        <end position="304"/>
    </location>
</feature>
<protein>
    <submittedName>
        <fullName evidence="6">Similar to Saccharomyces cerevisiae YAL043C PTA1 Subunit of holo-CPF, a multiprotein complex and functional homolog of mammalian CPSF</fullName>
    </submittedName>
</protein>
<evidence type="ECO:0000256" key="4">
    <source>
        <dbReference type="SAM" id="MobiDB-lite"/>
    </source>
</evidence>
<keyword evidence="3" id="KW-0539">Nucleus</keyword>
<dbReference type="AlphaFoldDB" id="A0A0J9X886"/>
<feature type="compositionally biased region" description="Basic and acidic residues" evidence="4">
    <location>
        <begin position="302"/>
        <end position="318"/>
    </location>
</feature>
<proteinExistence type="predicted"/>
<keyword evidence="7" id="KW-1185">Reference proteome</keyword>
<organism evidence="6 7">
    <name type="scientific">Geotrichum candidum</name>
    <name type="common">Oospora lactis</name>
    <name type="synonym">Dipodascus geotrichum</name>
    <dbReference type="NCBI Taxonomy" id="1173061"/>
    <lineage>
        <taxon>Eukaryota</taxon>
        <taxon>Fungi</taxon>
        <taxon>Dikarya</taxon>
        <taxon>Ascomycota</taxon>
        <taxon>Saccharomycotina</taxon>
        <taxon>Dipodascomycetes</taxon>
        <taxon>Dipodascales</taxon>
        <taxon>Dipodascaceae</taxon>
        <taxon>Geotrichum</taxon>
    </lineage>
</organism>
<evidence type="ECO:0000256" key="2">
    <source>
        <dbReference type="ARBA" id="ARBA00022664"/>
    </source>
</evidence>
<dbReference type="GO" id="GO:0005847">
    <property type="term" value="C:mRNA cleavage and polyadenylation specificity factor complex"/>
    <property type="evidence" value="ECO:0007669"/>
    <property type="project" value="TreeGrafter"/>
</dbReference>
<evidence type="ECO:0000256" key="1">
    <source>
        <dbReference type="ARBA" id="ARBA00004123"/>
    </source>
</evidence>
<accession>A0A0J9X886</accession>
<dbReference type="InterPro" id="IPR016024">
    <property type="entry name" value="ARM-type_fold"/>
</dbReference>
<dbReference type="STRING" id="1173061.A0A0J9X886"/>
<name>A0A0J9X886_GEOCN</name>
<dbReference type="Pfam" id="PF11935">
    <property type="entry name" value="SYMPK_PTA1_N"/>
    <property type="match status" value="1"/>
</dbReference>
<dbReference type="SUPFAM" id="SSF48371">
    <property type="entry name" value="ARM repeat"/>
    <property type="match status" value="1"/>
</dbReference>
<comment type="subcellular location">
    <subcellularLocation>
        <location evidence="1">Nucleus</location>
    </subcellularLocation>
</comment>
<evidence type="ECO:0000313" key="6">
    <source>
        <dbReference type="EMBL" id="CDO53451.1"/>
    </source>
</evidence>
<dbReference type="OrthoDB" id="331600at2759"/>
<evidence type="ECO:0000259" key="5">
    <source>
        <dbReference type="Pfam" id="PF11935"/>
    </source>
</evidence>
<dbReference type="InterPro" id="IPR011989">
    <property type="entry name" value="ARM-like"/>
</dbReference>
<comment type="caution">
    <text evidence="6">The sequence shown here is derived from an EMBL/GenBank/DDBJ whole genome shotgun (WGS) entry which is preliminary data.</text>
</comment>
<dbReference type="InterPro" id="IPR021850">
    <property type="entry name" value="Symplekin/Pta1"/>
</dbReference>
<dbReference type="InterPro" id="IPR032460">
    <property type="entry name" value="Symplekin/Pta1_N"/>
</dbReference>
<dbReference type="PANTHER" id="PTHR15245:SF20">
    <property type="entry name" value="SYMPLEKIN"/>
    <property type="match status" value="1"/>
</dbReference>
<gene>
    <name evidence="6" type="ORF">BN980_GECA05s01924g</name>
</gene>
<sequence length="752" mass="83756">MSAPLSIEEQIAQLNQAKALAVQDASFYPQIVSGLLPLVKSPDVALKRWCSSFFIDAFTSFSLEKDKKKSLAIECVDEVLTLLNDTDYVIQKNAITIAANLYGFAMMAVAENDSLVDKWNTLTKIKATVLRLWESEHFGVEAECIKFAQQVIIVQSFVNRDPRLADNGSSNEFSLSSVRSDHPLIHPSLEAESQGLLDRILSVFQDSKVNAKVITATFYAVSALMKVRPGTISKCLKAILSFDITQKSVHGKTIKEQEVEFKIIKKALKIFLQHVLKSSMAPKYNPQIEGYLSSLSRASDSSLKRQPESQLNREDTKRIKTAPNPMPVDTSTAVPPGPYSYASLYSLLDKTDPLLQFDTETLPLDMALNITLAGIASVNPQLLQNSIDIVKARYDNFLNSSATKNVPTALSEAQLSSTSYNPSSSGDINPEYSSSNITSSIARTAASTNPAVVEDEYPSEEEFDHDLSSGSFMLPPPSKLSDSDKIKAVKDVVDRMSSNDKAITDLTALPAGTINAKKGIDRIAITEWSRDTWVTLVCRLVSQGLADPVLDNDKTENDSSTSDSSNLVETMRSNIREKLFAYVMANFRERLDIIIEWLNEEWFGEFVQNKSKSVNTKSEKVVEVTDHFPSKESVYFQYTTRLLADISPFLTKADRPQFLRLLSDLPELNGEIVHNLKRLCLDPLRSDLGMGSLFYLVKFRPPVKEECLDLLQEIYAENIDLRSRPATSMLKAYRPQFLESLEASSVEPKPEQ</sequence>
<evidence type="ECO:0000256" key="3">
    <source>
        <dbReference type="ARBA" id="ARBA00023242"/>
    </source>
</evidence>
<dbReference type="PANTHER" id="PTHR15245">
    <property type="entry name" value="SYMPLEKIN-RELATED"/>
    <property type="match status" value="1"/>
</dbReference>
<dbReference type="EMBL" id="CCBN010000005">
    <property type="protein sequence ID" value="CDO53451.1"/>
    <property type="molecule type" value="Genomic_DNA"/>
</dbReference>